<dbReference type="EMBL" id="BAAAIZ010000090">
    <property type="protein sequence ID" value="GAA1431655.1"/>
    <property type="molecule type" value="Genomic_DNA"/>
</dbReference>
<dbReference type="Proteomes" id="UP001500973">
    <property type="component" value="Unassembled WGS sequence"/>
</dbReference>
<comment type="caution">
    <text evidence="2">The sequence shown here is derived from an EMBL/GenBank/DDBJ whole genome shotgun (WGS) entry which is preliminary data.</text>
</comment>
<accession>A0ABP4JVF7</accession>
<name>A0ABP4JVF7_9ACTN</name>
<keyword evidence="3" id="KW-1185">Reference proteome</keyword>
<evidence type="ECO:0000256" key="1">
    <source>
        <dbReference type="SAM" id="MobiDB-lite"/>
    </source>
</evidence>
<sequence length="126" mass="13751">MAAIEAPDAPTPNDEAGLAEYYDVGWAAVKLGLKTEAEHLAGSKTGEKWLRDGYNRPSDGSKGRQFPGRYMAGRLKFTEDDLAVIAQIALEESEAKRQARENARPRPSTGRPRRTRTARKPALAGA</sequence>
<evidence type="ECO:0000313" key="2">
    <source>
        <dbReference type="EMBL" id="GAA1431655.1"/>
    </source>
</evidence>
<evidence type="ECO:0000313" key="3">
    <source>
        <dbReference type="Proteomes" id="UP001500973"/>
    </source>
</evidence>
<reference evidence="3" key="1">
    <citation type="journal article" date="2019" name="Int. J. Syst. Evol. Microbiol.">
        <title>The Global Catalogue of Microorganisms (GCM) 10K type strain sequencing project: providing services to taxonomists for standard genome sequencing and annotation.</title>
        <authorList>
            <consortium name="The Broad Institute Genomics Platform"/>
            <consortium name="The Broad Institute Genome Sequencing Center for Infectious Disease"/>
            <person name="Wu L."/>
            <person name="Ma J."/>
        </authorList>
    </citation>
    <scope>NUCLEOTIDE SEQUENCE [LARGE SCALE GENOMIC DNA]</scope>
    <source>
        <strain evidence="3">JCM 11756</strain>
    </source>
</reference>
<gene>
    <name evidence="2" type="ORF">GCM10009601_51080</name>
</gene>
<dbReference type="RefSeq" id="WP_344015487.1">
    <property type="nucleotide sequence ID" value="NZ_BAAAIZ010000090.1"/>
</dbReference>
<organism evidence="2 3">
    <name type="scientific">Streptomyces thermospinosisporus</name>
    <dbReference type="NCBI Taxonomy" id="161482"/>
    <lineage>
        <taxon>Bacteria</taxon>
        <taxon>Bacillati</taxon>
        <taxon>Actinomycetota</taxon>
        <taxon>Actinomycetes</taxon>
        <taxon>Kitasatosporales</taxon>
        <taxon>Streptomycetaceae</taxon>
        <taxon>Streptomyces</taxon>
    </lineage>
</organism>
<feature type="region of interest" description="Disordered" evidence="1">
    <location>
        <begin position="93"/>
        <end position="126"/>
    </location>
</feature>
<proteinExistence type="predicted"/>
<protein>
    <submittedName>
        <fullName evidence="2">Uncharacterized protein</fullName>
    </submittedName>
</protein>
<feature type="compositionally biased region" description="Basic and acidic residues" evidence="1">
    <location>
        <begin position="93"/>
        <end position="104"/>
    </location>
</feature>